<feature type="transmembrane region" description="Helical" evidence="1">
    <location>
        <begin position="21"/>
        <end position="39"/>
    </location>
</feature>
<keyword evidence="1" id="KW-0472">Membrane</keyword>
<dbReference type="Proteomes" id="UP000033632">
    <property type="component" value="Unassembled WGS sequence"/>
</dbReference>
<dbReference type="OrthoDB" id="2988755at2"/>
<gene>
    <name evidence="2" type="ORF">VE25_08120</name>
</gene>
<proteinExistence type="predicted"/>
<reference evidence="2 3" key="1">
    <citation type="submission" date="2015-03" db="EMBL/GenBank/DDBJ databases">
        <authorList>
            <person name="Hassan Y.I."/>
            <person name="Lepp D."/>
            <person name="Li X.-Z."/>
            <person name="Zhou T."/>
        </authorList>
    </citation>
    <scope>NUCLEOTIDE SEQUENCE [LARGE SCALE GENOMIC DNA]</scope>
    <source>
        <strain evidence="2 3">BD-c194</strain>
    </source>
</reference>
<organism evidence="2 3">
    <name type="scientific">Devosia geojensis</name>
    <dbReference type="NCBI Taxonomy" id="443610"/>
    <lineage>
        <taxon>Bacteria</taxon>
        <taxon>Pseudomonadati</taxon>
        <taxon>Pseudomonadota</taxon>
        <taxon>Alphaproteobacteria</taxon>
        <taxon>Hyphomicrobiales</taxon>
        <taxon>Devosiaceae</taxon>
        <taxon>Devosia</taxon>
    </lineage>
</organism>
<dbReference type="RefSeq" id="WP_046108109.1">
    <property type="nucleotide sequence ID" value="NZ_JZEX01000087.1"/>
</dbReference>
<dbReference type="STRING" id="443610.VE25_08120"/>
<keyword evidence="3" id="KW-1185">Reference proteome</keyword>
<keyword evidence="1" id="KW-0812">Transmembrane</keyword>
<feature type="transmembrane region" description="Helical" evidence="1">
    <location>
        <begin position="178"/>
        <end position="198"/>
    </location>
</feature>
<dbReference type="EMBL" id="JZEX01000087">
    <property type="protein sequence ID" value="KKB12220.1"/>
    <property type="molecule type" value="Genomic_DNA"/>
</dbReference>
<accession>A0A0F5FUH8</accession>
<feature type="transmembrane region" description="Helical" evidence="1">
    <location>
        <begin position="129"/>
        <end position="158"/>
    </location>
</feature>
<protein>
    <submittedName>
        <fullName evidence="2">Uncharacterized protein</fullName>
    </submittedName>
</protein>
<evidence type="ECO:0000256" key="1">
    <source>
        <dbReference type="SAM" id="Phobius"/>
    </source>
</evidence>
<dbReference type="PATRIC" id="fig|443610.3.peg.4198"/>
<dbReference type="AlphaFoldDB" id="A0A0F5FUH8"/>
<feature type="transmembrane region" description="Helical" evidence="1">
    <location>
        <begin position="51"/>
        <end position="68"/>
    </location>
</feature>
<feature type="transmembrane region" description="Helical" evidence="1">
    <location>
        <begin position="99"/>
        <end position="117"/>
    </location>
</feature>
<evidence type="ECO:0000313" key="3">
    <source>
        <dbReference type="Proteomes" id="UP000033632"/>
    </source>
</evidence>
<keyword evidence="1" id="KW-1133">Transmembrane helix</keyword>
<name>A0A0F5FUH8_9HYPH</name>
<evidence type="ECO:0000313" key="2">
    <source>
        <dbReference type="EMBL" id="KKB12220.1"/>
    </source>
</evidence>
<sequence>MAESSQASRSAPRPPVSGWRSIQWWPGAIGLAFAAFLSIELLNGTEHGTDFAAIVAASGLVYLAAAALEIPWIAWPVFLLSVVVITLARLGFIPLDATWAMLVLAGLFAAYGVIRALRRPNQNLPLQAIAMIVFGGLAIAALFISPFVGALLVAAGLAAHAGWDVYHHVKNKVVVRSMAEFCFMLDIALAIVIVLATLRG</sequence>
<comment type="caution">
    <text evidence="2">The sequence shown here is derived from an EMBL/GenBank/DDBJ whole genome shotgun (WGS) entry which is preliminary data.</text>
</comment>